<dbReference type="GO" id="GO:0043634">
    <property type="term" value="P:polyadenylation-dependent ncRNA catabolic process"/>
    <property type="evidence" value="ECO:0007669"/>
    <property type="project" value="TreeGrafter"/>
</dbReference>
<dbReference type="Gene3D" id="1.10.1410.10">
    <property type="match status" value="1"/>
</dbReference>
<protein>
    <recommendedName>
        <fullName evidence="3">polynucleotide adenylyltransferase</fullName>
        <ecNumber evidence="3">2.7.7.19</ecNumber>
    </recommendedName>
</protein>
<feature type="domain" description="Poly(A) RNA polymerase mitochondrial-like central palm" evidence="9">
    <location>
        <begin position="451"/>
        <end position="592"/>
    </location>
</feature>
<dbReference type="GO" id="GO:0046872">
    <property type="term" value="F:metal ion binding"/>
    <property type="evidence" value="ECO:0007669"/>
    <property type="project" value="UniProtKB-KW"/>
</dbReference>
<comment type="caution">
    <text evidence="10">The sequence shown here is derived from an EMBL/GenBank/DDBJ whole genome shotgun (WGS) entry which is preliminary data.</text>
</comment>
<dbReference type="InterPro" id="IPR043519">
    <property type="entry name" value="NT_sf"/>
</dbReference>
<name>A0AA39X7J5_9PEZI</name>
<evidence type="ECO:0000256" key="7">
    <source>
        <dbReference type="SAM" id="MobiDB-lite"/>
    </source>
</evidence>
<evidence type="ECO:0000259" key="8">
    <source>
        <dbReference type="Pfam" id="PF03828"/>
    </source>
</evidence>
<evidence type="ECO:0000313" key="10">
    <source>
        <dbReference type="EMBL" id="KAK0628771.1"/>
    </source>
</evidence>
<keyword evidence="4" id="KW-0808">Transferase</keyword>
<dbReference type="EC" id="2.7.7.19" evidence="3"/>
<dbReference type="PANTHER" id="PTHR23092">
    <property type="entry name" value="POLY(A) RNA POLYMERASE"/>
    <property type="match status" value="1"/>
</dbReference>
<dbReference type="GO" id="GO:0031499">
    <property type="term" value="C:TRAMP complex"/>
    <property type="evidence" value="ECO:0007669"/>
    <property type="project" value="TreeGrafter"/>
</dbReference>
<dbReference type="SUPFAM" id="SSF81301">
    <property type="entry name" value="Nucleotidyltransferase"/>
    <property type="match status" value="1"/>
</dbReference>
<dbReference type="InterPro" id="IPR054708">
    <property type="entry name" value="MTPAP-like_central"/>
</dbReference>
<dbReference type="EMBL" id="JAULSR010000002">
    <property type="protein sequence ID" value="KAK0628771.1"/>
    <property type="molecule type" value="Genomic_DNA"/>
</dbReference>
<dbReference type="Pfam" id="PF22600">
    <property type="entry name" value="MTPAP-like_central"/>
    <property type="match status" value="1"/>
</dbReference>
<dbReference type="GO" id="GO:0005730">
    <property type="term" value="C:nucleolus"/>
    <property type="evidence" value="ECO:0007669"/>
    <property type="project" value="TreeGrafter"/>
</dbReference>
<dbReference type="SUPFAM" id="SSF81631">
    <property type="entry name" value="PAP/OAS1 substrate-binding domain"/>
    <property type="match status" value="1"/>
</dbReference>
<evidence type="ECO:0000256" key="4">
    <source>
        <dbReference type="ARBA" id="ARBA00022679"/>
    </source>
</evidence>
<proteinExistence type="inferred from homology"/>
<evidence type="ECO:0000259" key="9">
    <source>
        <dbReference type="Pfam" id="PF22600"/>
    </source>
</evidence>
<comment type="cofactor">
    <cofactor evidence="1">
        <name>Mn(2+)</name>
        <dbReference type="ChEBI" id="CHEBI:29035"/>
    </cofactor>
</comment>
<keyword evidence="5" id="KW-0479">Metal-binding</keyword>
<reference evidence="10" key="1">
    <citation type="submission" date="2023-06" db="EMBL/GenBank/DDBJ databases">
        <title>Genome-scale phylogeny and comparative genomics of the fungal order Sordariales.</title>
        <authorList>
            <consortium name="Lawrence Berkeley National Laboratory"/>
            <person name="Hensen N."/>
            <person name="Bonometti L."/>
            <person name="Westerberg I."/>
            <person name="Brannstrom I.O."/>
            <person name="Guillou S."/>
            <person name="Cros-Aarteil S."/>
            <person name="Calhoun S."/>
            <person name="Haridas S."/>
            <person name="Kuo A."/>
            <person name="Mondo S."/>
            <person name="Pangilinan J."/>
            <person name="Riley R."/>
            <person name="LaButti K."/>
            <person name="Andreopoulos B."/>
            <person name="Lipzen A."/>
            <person name="Chen C."/>
            <person name="Yanf M."/>
            <person name="Daum C."/>
            <person name="Ng V."/>
            <person name="Clum A."/>
            <person name="Steindorff A."/>
            <person name="Ohm R."/>
            <person name="Martin F."/>
            <person name="Silar P."/>
            <person name="Natvig D."/>
            <person name="Lalanne C."/>
            <person name="Gautier V."/>
            <person name="Ament-velasquez S.L."/>
            <person name="Kruys A."/>
            <person name="Hutchinson M.I."/>
            <person name="Powell A.J."/>
            <person name="Barry K."/>
            <person name="Miller A.N."/>
            <person name="Grigoriev I.V."/>
            <person name="Debuchy R."/>
            <person name="Gladieux P."/>
            <person name="Thoren M.H."/>
            <person name="Johannesson H."/>
        </authorList>
    </citation>
    <scope>NUCLEOTIDE SEQUENCE</scope>
    <source>
        <strain evidence="10">SMH3391-2</strain>
    </source>
</reference>
<dbReference type="InterPro" id="IPR002058">
    <property type="entry name" value="PAP_assoc"/>
</dbReference>
<dbReference type="GO" id="GO:1990817">
    <property type="term" value="F:poly(A) RNA polymerase activity"/>
    <property type="evidence" value="ECO:0007669"/>
    <property type="project" value="UniProtKB-EC"/>
</dbReference>
<accession>A0AA39X7J5</accession>
<dbReference type="FunFam" id="3.30.460.10:FF:000006">
    <property type="entry name" value="non-canonical poly(A) RNA polymerase PAPD5"/>
    <property type="match status" value="1"/>
</dbReference>
<gene>
    <name evidence="10" type="ORF">B0T17DRAFT_588797</name>
</gene>
<feature type="compositionally biased region" description="Basic and acidic residues" evidence="7">
    <location>
        <begin position="124"/>
        <end position="139"/>
    </location>
</feature>
<feature type="compositionally biased region" description="Pro residues" evidence="7">
    <location>
        <begin position="359"/>
        <end position="370"/>
    </location>
</feature>
<dbReference type="Gene3D" id="3.30.460.10">
    <property type="entry name" value="Beta Polymerase, domain 2"/>
    <property type="match status" value="1"/>
</dbReference>
<feature type="compositionally biased region" description="Acidic residues" evidence="7">
    <location>
        <begin position="216"/>
        <end position="229"/>
    </location>
</feature>
<dbReference type="GO" id="GO:0031123">
    <property type="term" value="P:RNA 3'-end processing"/>
    <property type="evidence" value="ECO:0007669"/>
    <property type="project" value="TreeGrafter"/>
</dbReference>
<evidence type="ECO:0000256" key="6">
    <source>
        <dbReference type="ARBA" id="ARBA00022842"/>
    </source>
</evidence>
<dbReference type="CDD" id="cd05402">
    <property type="entry name" value="NT_PAP_TUTase"/>
    <property type="match status" value="1"/>
</dbReference>
<evidence type="ECO:0000313" key="11">
    <source>
        <dbReference type="Proteomes" id="UP001174934"/>
    </source>
</evidence>
<dbReference type="GO" id="GO:0010605">
    <property type="term" value="P:negative regulation of macromolecule metabolic process"/>
    <property type="evidence" value="ECO:0007669"/>
    <property type="project" value="UniProtKB-ARBA"/>
</dbReference>
<feature type="compositionally biased region" description="Basic and acidic residues" evidence="7">
    <location>
        <begin position="322"/>
        <end position="341"/>
    </location>
</feature>
<dbReference type="PANTHER" id="PTHR23092:SF15">
    <property type="entry name" value="INACTIVE NON-CANONICAL POLY(A) RNA POLYMERASE PROTEIN TRF4-2-RELATED"/>
    <property type="match status" value="1"/>
</dbReference>
<evidence type="ECO:0000256" key="3">
    <source>
        <dbReference type="ARBA" id="ARBA00012388"/>
    </source>
</evidence>
<evidence type="ECO:0000256" key="2">
    <source>
        <dbReference type="ARBA" id="ARBA00008593"/>
    </source>
</evidence>
<dbReference type="Proteomes" id="UP001174934">
    <property type="component" value="Unassembled WGS sequence"/>
</dbReference>
<feature type="domain" description="PAP-associated" evidence="8">
    <location>
        <begin position="651"/>
        <end position="708"/>
    </location>
</feature>
<feature type="compositionally biased region" description="Basic and acidic residues" evidence="7">
    <location>
        <begin position="18"/>
        <end position="35"/>
    </location>
</feature>
<evidence type="ECO:0000256" key="1">
    <source>
        <dbReference type="ARBA" id="ARBA00001936"/>
    </source>
</evidence>
<dbReference type="Pfam" id="PF03828">
    <property type="entry name" value="PAP_assoc"/>
    <property type="match status" value="1"/>
</dbReference>
<feature type="compositionally biased region" description="Basic and acidic residues" evidence="7">
    <location>
        <begin position="67"/>
        <end position="76"/>
    </location>
</feature>
<dbReference type="InterPro" id="IPR045862">
    <property type="entry name" value="Trf4-like"/>
</dbReference>
<organism evidence="10 11">
    <name type="scientific">Bombardia bombarda</name>
    <dbReference type="NCBI Taxonomy" id="252184"/>
    <lineage>
        <taxon>Eukaryota</taxon>
        <taxon>Fungi</taxon>
        <taxon>Dikarya</taxon>
        <taxon>Ascomycota</taxon>
        <taxon>Pezizomycotina</taxon>
        <taxon>Sordariomycetes</taxon>
        <taxon>Sordariomycetidae</taxon>
        <taxon>Sordariales</taxon>
        <taxon>Lasiosphaeriaceae</taxon>
        <taxon>Bombardia</taxon>
    </lineage>
</organism>
<comment type="similarity">
    <text evidence="2">Belongs to the DNA polymerase type-B-like family.</text>
</comment>
<dbReference type="GO" id="GO:0003729">
    <property type="term" value="F:mRNA binding"/>
    <property type="evidence" value="ECO:0007669"/>
    <property type="project" value="TreeGrafter"/>
</dbReference>
<keyword evidence="11" id="KW-1185">Reference proteome</keyword>
<dbReference type="AlphaFoldDB" id="A0AA39X7J5"/>
<keyword evidence="6" id="KW-0460">Magnesium</keyword>
<evidence type="ECO:0000256" key="5">
    <source>
        <dbReference type="ARBA" id="ARBA00022723"/>
    </source>
</evidence>
<feature type="compositionally biased region" description="Acidic residues" evidence="7">
    <location>
        <begin position="310"/>
        <end position="321"/>
    </location>
</feature>
<feature type="region of interest" description="Disordered" evidence="7">
    <location>
        <begin position="1"/>
        <end position="388"/>
    </location>
</feature>
<sequence>MSYNSRYSGQGGNRRASKRDDRDHRDDRDGRDGRDSSSFLPARPQSPPYRNGTTSLPPRPPVSAANRDNRDRDNGDNYRPSSYSDRNDSGGRDPGTSSSHDNYRPPQGDFTFRIDKPAGVQDHQFNDSHDSHRPQDGRRPSRRGQASHGNRGGPHGRQSESRWQPRGGRAGGRSGGRPPWRPFVASERELLSSSHGTEPAHAVYTDNGVTYRALDDLSDSEEAEMDISGDEAGGSPEPSHKRARHGLSQSAAGDSVPKWSNPDPYTALPPPEAAQAKKKDVVQLIRKARVQSKDTKALIPADTADFISCDFDESDDNDGEEEPKPAEKELRPIDRAAERYMRAAAPPPPSSGLCGTAPPSIPAPPPPNGKPPRARPATFQDPTPSVLGSRKRTYEDEIKLPHTKIKKVSPGKLNKASPGSIVEDWQPIESENPCPWLRADHSNTPLMGVWLHKEIVDFFDYIKPREFEERIRNEVVKDLKQFCRNTFRDAEVYPFGSFPSGLYLPTGDMDMAFLSDSYLHGGRAKYNSKNTLWKLRDALQRHNMAWEGEIDVIHKARVPLVKFNERETGLKVDISFENTTGIQAISTFKAWKQQYPAMPALVTLIKHLLCMRGLNEPVNGGIGGFSVICLVVSMMQTMPQVQSRTMNTEHHLGDLLMQFLDLYGNKFNYQTTAISLSPPKYIPKNKVNSFAYKNYNRLSIIDPNNPENDIAGGSSNITTIVEVFSEAHSLLGKRMAELAQSPNRQNASILEVVFAGNYSSFRYQRAHLNKLADSGYAAQITRTRAPPPPTRW</sequence>